<feature type="compositionally biased region" description="Basic and acidic residues" evidence="6">
    <location>
        <begin position="773"/>
        <end position="782"/>
    </location>
</feature>
<comment type="caution">
    <text evidence="8">The sequence shown here is derived from an EMBL/GenBank/DDBJ whole genome shotgun (WGS) entry which is preliminary data.</text>
</comment>
<feature type="compositionally biased region" description="Basic and acidic residues" evidence="6">
    <location>
        <begin position="624"/>
        <end position="644"/>
    </location>
</feature>
<feature type="compositionally biased region" description="Polar residues" evidence="6">
    <location>
        <begin position="723"/>
        <end position="733"/>
    </location>
</feature>
<dbReference type="GO" id="GO:0071467">
    <property type="term" value="P:cellular response to pH"/>
    <property type="evidence" value="ECO:0007669"/>
    <property type="project" value="TreeGrafter"/>
</dbReference>
<evidence type="ECO:0000256" key="5">
    <source>
        <dbReference type="ARBA" id="ARBA00038109"/>
    </source>
</evidence>
<feature type="region of interest" description="Disordered" evidence="6">
    <location>
        <begin position="412"/>
        <end position="480"/>
    </location>
</feature>
<dbReference type="Pfam" id="PF08733">
    <property type="entry name" value="PalH"/>
    <property type="match status" value="1"/>
</dbReference>
<dbReference type="AlphaFoldDB" id="A0AAN8ELD3"/>
<comment type="similarity">
    <text evidence="5">Belongs to the palH/RIM21 family.</text>
</comment>
<feature type="transmembrane region" description="Helical" evidence="7">
    <location>
        <begin position="332"/>
        <end position="355"/>
    </location>
</feature>
<evidence type="ECO:0000256" key="3">
    <source>
        <dbReference type="ARBA" id="ARBA00022989"/>
    </source>
</evidence>
<keyword evidence="2 7" id="KW-0812">Transmembrane</keyword>
<dbReference type="GO" id="GO:0005886">
    <property type="term" value="C:plasma membrane"/>
    <property type="evidence" value="ECO:0007669"/>
    <property type="project" value="TreeGrafter"/>
</dbReference>
<feature type="transmembrane region" description="Helical" evidence="7">
    <location>
        <begin position="301"/>
        <end position="320"/>
    </location>
</feature>
<feature type="compositionally biased region" description="Pro residues" evidence="6">
    <location>
        <begin position="827"/>
        <end position="837"/>
    </location>
</feature>
<feature type="transmembrane region" description="Helical" evidence="7">
    <location>
        <begin position="121"/>
        <end position="140"/>
    </location>
</feature>
<dbReference type="PANTHER" id="PTHR35779">
    <property type="entry name" value="PH-RESPONSE REGULATOR PROTEIN PALH/RIM21"/>
    <property type="match status" value="1"/>
</dbReference>
<evidence type="ECO:0000256" key="2">
    <source>
        <dbReference type="ARBA" id="ARBA00022692"/>
    </source>
</evidence>
<name>A0AAN8ELD3_9EURO</name>
<comment type="subcellular location">
    <subcellularLocation>
        <location evidence="1">Membrane</location>
        <topology evidence="1">Multi-pass membrane protein</topology>
    </subcellularLocation>
</comment>
<evidence type="ECO:0000313" key="8">
    <source>
        <dbReference type="EMBL" id="KAK5952110.1"/>
    </source>
</evidence>
<feature type="region of interest" description="Disordered" evidence="6">
    <location>
        <begin position="1"/>
        <end position="20"/>
    </location>
</feature>
<feature type="region of interest" description="Disordered" evidence="6">
    <location>
        <begin position="553"/>
        <end position="602"/>
    </location>
</feature>
<gene>
    <name evidence="8" type="primary">RIM21</name>
    <name evidence="8" type="ORF">OHC33_006997</name>
</gene>
<protein>
    <submittedName>
        <fullName evidence="8">PH-response regulator protein palH/rim21</fullName>
    </submittedName>
</protein>
<sequence>MLRSYDAARRELASTRPNKKSMVRDGLISRQIWAKGTRTTALASKLSSTISSRAQSALCTVALPAGGILRVNETFSTVLQDSITFESPCDDTALHGCAESSGNSTVVKFDEPFYASVAPQIYALATATIISYILVILIFITPRTFYVGGPGGGGANFLGLRNLVPGSGSSSVIGVGRRPLLQKIAAVTVAISLTIATADTFRVAEDQYNDGLIDSQALVDDVIGSVEIRVVRVVSDTFLWLAQVQTLIRLFPRHKEKVTIKWLGFALVTCDTVFSILENFVSQATLTRPRSFQDAIPALSYLFQMSISLIYASCVIYYSLSKRRFAFWHPKMRNILLVAGLSLASVLIPVVFFVLDVAQPNIATWGEYIRWVGAAAASVVVWEWVERIEALERDERKDGILGREIFDGDEMLDKGSEKDNKSNSTSTYFGFGRKSGPDGDNSVSMLPIPHMRARMPFRKRRKDNQRDSQQGGRRDSANVDGIVAEGGVARPPQAATPISRSDNTSAASTVYRVRYQNVSSPSPAIPEEPANFRHRAHRPSVQINGQMFPVEEAESSTLTNNTNQEIAATQPAEEGPEREDNRDRQTWQAVANPFKRKRAEPPAEVAAQMAACNVRRSPAQTYHNLRDRFSAFRTTQRDRAEARKRAGPSPPMPVTVIPAQPRPSRLTIPEEASQTSRQPSVQQSQQDRKSSSSRSRRGSMPVTVIPAPTRGGRTWSPDDLQNEGGSPSRQRNSGGVHGTEIAQQSHGPPSPANGPSRNVHTARGALTIAESPARVREHEHRSSPAHRSGTRLRAPTIDSLNDRLSNASPASASAAAGAGSEGRHTRSPPPNSTPQPRPYQDGRGSSQNTPGPEPPPHQRES</sequence>
<feature type="compositionally biased region" description="Basic and acidic residues" evidence="6">
    <location>
        <begin position="1"/>
        <end position="13"/>
    </location>
</feature>
<feature type="transmembrane region" description="Helical" evidence="7">
    <location>
        <begin position="262"/>
        <end position="281"/>
    </location>
</feature>
<organism evidence="8 9">
    <name type="scientific">Knufia fluminis</name>
    <dbReference type="NCBI Taxonomy" id="191047"/>
    <lineage>
        <taxon>Eukaryota</taxon>
        <taxon>Fungi</taxon>
        <taxon>Dikarya</taxon>
        <taxon>Ascomycota</taxon>
        <taxon>Pezizomycotina</taxon>
        <taxon>Eurotiomycetes</taxon>
        <taxon>Chaetothyriomycetidae</taxon>
        <taxon>Chaetothyriales</taxon>
        <taxon>Trichomeriaceae</taxon>
        <taxon>Knufia</taxon>
    </lineage>
</organism>
<evidence type="ECO:0000256" key="6">
    <source>
        <dbReference type="SAM" id="MobiDB-lite"/>
    </source>
</evidence>
<proteinExistence type="inferred from homology"/>
<evidence type="ECO:0000256" key="7">
    <source>
        <dbReference type="SAM" id="Phobius"/>
    </source>
</evidence>
<dbReference type="InterPro" id="IPR014844">
    <property type="entry name" value="PalH"/>
</dbReference>
<feature type="compositionally biased region" description="Basic residues" evidence="6">
    <location>
        <begin position="451"/>
        <end position="463"/>
    </location>
</feature>
<feature type="compositionally biased region" description="Polar residues" evidence="6">
    <location>
        <begin position="555"/>
        <end position="567"/>
    </location>
</feature>
<keyword evidence="9" id="KW-1185">Reference proteome</keyword>
<reference evidence="8 9" key="1">
    <citation type="submission" date="2022-12" db="EMBL/GenBank/DDBJ databases">
        <title>Genomic features and morphological characterization of a novel Knufia sp. strain isolated from spacecraft assembly facility.</title>
        <authorList>
            <person name="Teixeira M."/>
            <person name="Chander A.M."/>
            <person name="Stajich J.E."/>
            <person name="Venkateswaran K."/>
        </authorList>
    </citation>
    <scope>NUCLEOTIDE SEQUENCE [LARGE SCALE GENOMIC DNA]</scope>
    <source>
        <strain evidence="8 9">FJI-L2-BK-P2</strain>
    </source>
</reference>
<dbReference type="PANTHER" id="PTHR35779:SF1">
    <property type="entry name" value="PH-RESPONSE REGULATOR PROTEIN PALH_RIM21"/>
    <property type="match status" value="1"/>
</dbReference>
<dbReference type="Proteomes" id="UP001316803">
    <property type="component" value="Unassembled WGS sequence"/>
</dbReference>
<dbReference type="EMBL" id="JAKLMC020000017">
    <property type="protein sequence ID" value="KAK5952110.1"/>
    <property type="molecule type" value="Genomic_DNA"/>
</dbReference>
<feature type="compositionally biased region" description="Low complexity" evidence="6">
    <location>
        <begin position="805"/>
        <end position="818"/>
    </location>
</feature>
<keyword evidence="3 7" id="KW-1133">Transmembrane helix</keyword>
<accession>A0AAN8ELD3</accession>
<feature type="compositionally biased region" description="Polar residues" evidence="6">
    <location>
        <begin position="741"/>
        <end position="759"/>
    </location>
</feature>
<evidence type="ECO:0000313" key="9">
    <source>
        <dbReference type="Proteomes" id="UP001316803"/>
    </source>
</evidence>
<evidence type="ECO:0000256" key="4">
    <source>
        <dbReference type="ARBA" id="ARBA00023136"/>
    </source>
</evidence>
<keyword evidence="4 7" id="KW-0472">Membrane</keyword>
<feature type="compositionally biased region" description="Basic and acidic residues" evidence="6">
    <location>
        <begin position="412"/>
        <end position="421"/>
    </location>
</feature>
<feature type="region of interest" description="Disordered" evidence="6">
    <location>
        <begin position="618"/>
        <end position="861"/>
    </location>
</feature>
<evidence type="ECO:0000256" key="1">
    <source>
        <dbReference type="ARBA" id="ARBA00004141"/>
    </source>
</evidence>